<dbReference type="GO" id="GO:0003677">
    <property type="term" value="F:DNA binding"/>
    <property type="evidence" value="ECO:0007669"/>
    <property type="project" value="UniProtKB-KW"/>
</dbReference>
<feature type="domain" description="HTH luxR-type" evidence="4">
    <location>
        <begin position="168"/>
        <end position="225"/>
    </location>
</feature>
<dbReference type="InterPro" id="IPR036693">
    <property type="entry name" value="TF_LuxR_autoind-bd_dom_sf"/>
</dbReference>
<sequence>MERIATAADQAELHRLLRDGVAALGAERAAFVSFERENSELSSCRFMLDCSPQWCRRYLERGGPSIDAWVRYAAHESEPVLASALNIVDPAQQAVAALALEAGFASALLIPAHSGANHPRVSLLCLGHSIHGYFEASGLSRVRVCARALALELHDWWSARIRSETLARSRITPDELCLLERLWLGQTSKRIGAELELSKTAVDSRFRRLVVKLGATSRRSAARMAVECGLIAQ</sequence>
<gene>
    <name evidence="5" type="ORF">V4F39_01900</name>
</gene>
<evidence type="ECO:0000259" key="4">
    <source>
        <dbReference type="SMART" id="SM00421"/>
    </source>
</evidence>
<keyword evidence="6" id="KW-1185">Reference proteome</keyword>
<keyword evidence="1" id="KW-0805">Transcription regulation</keyword>
<accession>A0AAW9Q5N3</accession>
<evidence type="ECO:0000256" key="1">
    <source>
        <dbReference type="ARBA" id="ARBA00023015"/>
    </source>
</evidence>
<dbReference type="InterPro" id="IPR000792">
    <property type="entry name" value="Tscrpt_reg_LuxR_C"/>
</dbReference>
<organism evidence="5 6">
    <name type="scientific">Aquincola agrisoli</name>
    <dbReference type="NCBI Taxonomy" id="3119538"/>
    <lineage>
        <taxon>Bacteria</taxon>
        <taxon>Pseudomonadati</taxon>
        <taxon>Pseudomonadota</taxon>
        <taxon>Betaproteobacteria</taxon>
        <taxon>Burkholderiales</taxon>
        <taxon>Sphaerotilaceae</taxon>
        <taxon>Aquincola</taxon>
    </lineage>
</organism>
<evidence type="ECO:0000313" key="5">
    <source>
        <dbReference type="EMBL" id="MEF7612645.1"/>
    </source>
</evidence>
<evidence type="ECO:0000256" key="3">
    <source>
        <dbReference type="ARBA" id="ARBA00023163"/>
    </source>
</evidence>
<dbReference type="SUPFAM" id="SSF46894">
    <property type="entry name" value="C-terminal effector domain of the bipartite response regulators"/>
    <property type="match status" value="1"/>
</dbReference>
<dbReference type="GO" id="GO:0006355">
    <property type="term" value="P:regulation of DNA-templated transcription"/>
    <property type="evidence" value="ECO:0007669"/>
    <property type="project" value="InterPro"/>
</dbReference>
<protein>
    <submittedName>
        <fullName evidence="5">Autoinducer binding domain-containing protein</fullName>
    </submittedName>
</protein>
<evidence type="ECO:0000256" key="2">
    <source>
        <dbReference type="ARBA" id="ARBA00023125"/>
    </source>
</evidence>
<dbReference type="AlphaFoldDB" id="A0AAW9Q5N3"/>
<name>A0AAW9Q5N3_9BURK</name>
<dbReference type="InterPro" id="IPR005143">
    <property type="entry name" value="TF_LuxR_autoind-bd_dom"/>
</dbReference>
<dbReference type="Gene3D" id="1.10.10.10">
    <property type="entry name" value="Winged helix-like DNA-binding domain superfamily/Winged helix DNA-binding domain"/>
    <property type="match status" value="1"/>
</dbReference>
<reference evidence="5 6" key="1">
    <citation type="submission" date="2024-02" db="EMBL/GenBank/DDBJ databases">
        <title>Genome sequence of Aquincola sp. MAHUQ-54.</title>
        <authorList>
            <person name="Huq M.A."/>
        </authorList>
    </citation>
    <scope>NUCLEOTIDE SEQUENCE [LARGE SCALE GENOMIC DNA]</scope>
    <source>
        <strain evidence="5 6">MAHUQ-54</strain>
    </source>
</reference>
<dbReference type="Pfam" id="PF00196">
    <property type="entry name" value="GerE"/>
    <property type="match status" value="1"/>
</dbReference>
<dbReference type="InterPro" id="IPR016032">
    <property type="entry name" value="Sig_transdc_resp-reg_C-effctor"/>
</dbReference>
<dbReference type="RefSeq" id="WP_332287544.1">
    <property type="nucleotide sequence ID" value="NZ_JAZIBG010000009.1"/>
</dbReference>
<dbReference type="Gene3D" id="3.30.450.80">
    <property type="entry name" value="Transcription factor LuxR-like, autoinducer-binding domain"/>
    <property type="match status" value="1"/>
</dbReference>
<keyword evidence="3" id="KW-0804">Transcription</keyword>
<evidence type="ECO:0000313" key="6">
    <source>
        <dbReference type="Proteomes" id="UP001336250"/>
    </source>
</evidence>
<keyword evidence="2" id="KW-0238">DNA-binding</keyword>
<dbReference type="SUPFAM" id="SSF75516">
    <property type="entry name" value="Pheromone-binding domain of LuxR-like quorum-sensing transcription factors"/>
    <property type="match status" value="1"/>
</dbReference>
<dbReference type="InterPro" id="IPR036388">
    <property type="entry name" value="WH-like_DNA-bd_sf"/>
</dbReference>
<proteinExistence type="predicted"/>
<dbReference type="EMBL" id="JAZIBG010000009">
    <property type="protein sequence ID" value="MEF7612645.1"/>
    <property type="molecule type" value="Genomic_DNA"/>
</dbReference>
<dbReference type="Proteomes" id="UP001336250">
    <property type="component" value="Unassembled WGS sequence"/>
</dbReference>
<dbReference type="Pfam" id="PF03472">
    <property type="entry name" value="Autoind_bind"/>
    <property type="match status" value="1"/>
</dbReference>
<dbReference type="SMART" id="SM00421">
    <property type="entry name" value="HTH_LUXR"/>
    <property type="match status" value="1"/>
</dbReference>
<comment type="caution">
    <text evidence="5">The sequence shown here is derived from an EMBL/GenBank/DDBJ whole genome shotgun (WGS) entry which is preliminary data.</text>
</comment>